<evidence type="ECO:0000313" key="2">
    <source>
        <dbReference type="Proteomes" id="UP000222542"/>
    </source>
</evidence>
<dbReference type="EMBL" id="AYRZ02000012">
    <property type="protein sequence ID" value="PHT66479.1"/>
    <property type="molecule type" value="Genomic_DNA"/>
</dbReference>
<proteinExistence type="predicted"/>
<dbReference type="Gramene" id="PHT66479">
    <property type="protein sequence ID" value="PHT66479"/>
    <property type="gene ID" value="T459_30904"/>
</dbReference>
<accession>A0A2G2Y9W3</accession>
<dbReference type="PANTHER" id="PTHR10629:SF47">
    <property type="entry name" value="CYTOSINE-SPECIFIC METHYLTRANSFERASE"/>
    <property type="match status" value="1"/>
</dbReference>
<evidence type="ECO:0000313" key="1">
    <source>
        <dbReference type="EMBL" id="PHT66479.1"/>
    </source>
</evidence>
<organism evidence="1 2">
    <name type="scientific">Capsicum annuum</name>
    <name type="common">Capsicum pepper</name>
    <dbReference type="NCBI Taxonomy" id="4072"/>
    <lineage>
        <taxon>Eukaryota</taxon>
        <taxon>Viridiplantae</taxon>
        <taxon>Streptophyta</taxon>
        <taxon>Embryophyta</taxon>
        <taxon>Tracheophyta</taxon>
        <taxon>Spermatophyta</taxon>
        <taxon>Magnoliopsida</taxon>
        <taxon>eudicotyledons</taxon>
        <taxon>Gunneridae</taxon>
        <taxon>Pentapetalae</taxon>
        <taxon>asterids</taxon>
        <taxon>lamiids</taxon>
        <taxon>Solanales</taxon>
        <taxon>Solanaceae</taxon>
        <taxon>Solanoideae</taxon>
        <taxon>Capsiceae</taxon>
        <taxon>Capsicum</taxon>
    </lineage>
</organism>
<comment type="caution">
    <text evidence="1">The sequence shown here is derived from an EMBL/GenBank/DDBJ whole genome shotgun (WGS) entry which is preliminary data.</text>
</comment>
<reference evidence="1 2" key="1">
    <citation type="journal article" date="2014" name="Nat. Genet.">
        <title>Genome sequence of the hot pepper provides insights into the evolution of pungency in Capsicum species.</title>
        <authorList>
            <person name="Kim S."/>
            <person name="Park M."/>
            <person name="Yeom S.I."/>
            <person name="Kim Y.M."/>
            <person name="Lee J.M."/>
            <person name="Lee H.A."/>
            <person name="Seo E."/>
            <person name="Choi J."/>
            <person name="Cheong K."/>
            <person name="Kim K.T."/>
            <person name="Jung K."/>
            <person name="Lee G.W."/>
            <person name="Oh S.K."/>
            <person name="Bae C."/>
            <person name="Kim S.B."/>
            <person name="Lee H.Y."/>
            <person name="Kim S.Y."/>
            <person name="Kim M.S."/>
            <person name="Kang B.C."/>
            <person name="Jo Y.D."/>
            <person name="Yang H.B."/>
            <person name="Jeong H.J."/>
            <person name="Kang W.H."/>
            <person name="Kwon J.K."/>
            <person name="Shin C."/>
            <person name="Lim J.Y."/>
            <person name="Park J.H."/>
            <person name="Huh J.H."/>
            <person name="Kim J.S."/>
            <person name="Kim B.D."/>
            <person name="Cohen O."/>
            <person name="Paran I."/>
            <person name="Suh M.C."/>
            <person name="Lee S.B."/>
            <person name="Kim Y.K."/>
            <person name="Shin Y."/>
            <person name="Noh S.J."/>
            <person name="Park J."/>
            <person name="Seo Y.S."/>
            <person name="Kwon S.Y."/>
            <person name="Kim H.A."/>
            <person name="Park J.M."/>
            <person name="Kim H.J."/>
            <person name="Choi S.B."/>
            <person name="Bosland P.W."/>
            <person name="Reeves G."/>
            <person name="Jo S.H."/>
            <person name="Lee B.W."/>
            <person name="Cho H.T."/>
            <person name="Choi H.S."/>
            <person name="Lee M.S."/>
            <person name="Yu Y."/>
            <person name="Do Choi Y."/>
            <person name="Park B.S."/>
            <person name="van Deynze A."/>
            <person name="Ashrafi H."/>
            <person name="Hill T."/>
            <person name="Kim W.T."/>
            <person name="Pai H.S."/>
            <person name="Ahn H.K."/>
            <person name="Yeam I."/>
            <person name="Giovannoni J.J."/>
            <person name="Rose J.K."/>
            <person name="Sorensen I."/>
            <person name="Lee S.J."/>
            <person name="Kim R.W."/>
            <person name="Choi I.Y."/>
            <person name="Choi B.S."/>
            <person name="Lim J.S."/>
            <person name="Lee Y.H."/>
            <person name="Choi D."/>
        </authorList>
    </citation>
    <scope>NUCLEOTIDE SEQUENCE [LARGE SCALE GENOMIC DNA]</scope>
    <source>
        <strain evidence="2">cv. CM334</strain>
    </source>
</reference>
<gene>
    <name evidence="1" type="ORF">T459_30904</name>
</gene>
<name>A0A2G2Y9W3_CAPAN</name>
<dbReference type="Proteomes" id="UP000222542">
    <property type="component" value="Unassembled WGS sequence"/>
</dbReference>
<dbReference type="STRING" id="4072.A0A2G2Y9W3"/>
<dbReference type="PANTHER" id="PTHR10629">
    <property type="entry name" value="CYTOSINE-SPECIFIC METHYLTRANSFERASE"/>
    <property type="match status" value="1"/>
</dbReference>
<dbReference type="Gene3D" id="3.90.120.10">
    <property type="entry name" value="DNA Methylase, subunit A, domain 2"/>
    <property type="match status" value="1"/>
</dbReference>
<reference evidence="1 2" key="2">
    <citation type="journal article" date="2017" name="Genome Biol.">
        <title>New reference genome sequences of hot pepper reveal the massive evolution of plant disease-resistance genes by retroduplication.</title>
        <authorList>
            <person name="Kim S."/>
            <person name="Park J."/>
            <person name="Yeom S.I."/>
            <person name="Kim Y.M."/>
            <person name="Seo E."/>
            <person name="Kim K.T."/>
            <person name="Kim M.S."/>
            <person name="Lee J.M."/>
            <person name="Cheong K."/>
            <person name="Shin H.S."/>
            <person name="Kim S.B."/>
            <person name="Han K."/>
            <person name="Lee J."/>
            <person name="Park M."/>
            <person name="Lee H.A."/>
            <person name="Lee H.Y."/>
            <person name="Lee Y."/>
            <person name="Oh S."/>
            <person name="Lee J.H."/>
            <person name="Choi E."/>
            <person name="Choi E."/>
            <person name="Lee S.E."/>
            <person name="Jeon J."/>
            <person name="Kim H."/>
            <person name="Choi G."/>
            <person name="Song H."/>
            <person name="Lee J."/>
            <person name="Lee S.C."/>
            <person name="Kwon J.K."/>
            <person name="Lee H.Y."/>
            <person name="Koo N."/>
            <person name="Hong Y."/>
            <person name="Kim R.W."/>
            <person name="Kang W.H."/>
            <person name="Huh J.H."/>
            <person name="Kang B.C."/>
            <person name="Yang T.J."/>
            <person name="Lee Y.H."/>
            <person name="Bennetzen J.L."/>
            <person name="Choi D."/>
        </authorList>
    </citation>
    <scope>NUCLEOTIDE SEQUENCE [LARGE SCALE GENOMIC DNA]</scope>
    <source>
        <strain evidence="2">cv. CM334</strain>
    </source>
</reference>
<keyword evidence="2" id="KW-1185">Reference proteome</keyword>
<dbReference type="InterPro" id="IPR050390">
    <property type="entry name" value="C5-Methyltransferase"/>
</dbReference>
<protein>
    <submittedName>
        <fullName evidence="1">Uncharacterized protein</fullName>
    </submittedName>
</protein>
<sequence length="179" mass="19970">MTRPTTQYSQQVSILTLRAGTPSSSKRENVKDSNSECLVTPKVAEKSSMMCLHPSSECEDDDASVMLVLKKSLNPSKKTGMLNVANFACSDVCMSAYIVEFESGHFCRGAGNVLYDHRPLQLNEDDHQYVCQIFKRKGLDWSSDKKVEWDPDEKRVLLPLGKPLVPEYAMRFVGGSSAK</sequence>
<dbReference type="AlphaFoldDB" id="A0A2G2Y9W3"/>